<dbReference type="Proteomes" id="UP001634394">
    <property type="component" value="Unassembled WGS sequence"/>
</dbReference>
<dbReference type="PRINTS" id="PR00248">
    <property type="entry name" value="GPCRMGR"/>
</dbReference>
<feature type="domain" description="Receptor ligand binding region" evidence="10">
    <location>
        <begin position="562"/>
        <end position="955"/>
    </location>
</feature>
<dbReference type="InterPro" id="IPR000337">
    <property type="entry name" value="GPCR_3"/>
</dbReference>
<evidence type="ECO:0000256" key="5">
    <source>
        <dbReference type="ARBA" id="ARBA00023170"/>
    </source>
</evidence>
<protein>
    <recommendedName>
        <fullName evidence="10">Receptor ligand binding region domain-containing protein</fullName>
    </recommendedName>
</protein>
<keyword evidence="9" id="KW-0732">Signal</keyword>
<evidence type="ECO:0000256" key="8">
    <source>
        <dbReference type="SAM" id="Phobius"/>
    </source>
</evidence>
<dbReference type="PANTHER" id="PTHR24060">
    <property type="entry name" value="METABOTROPIC GLUTAMATE RECEPTOR"/>
    <property type="match status" value="1"/>
</dbReference>
<dbReference type="SUPFAM" id="SSF53822">
    <property type="entry name" value="Periplasmic binding protein-like I"/>
    <property type="match status" value="2"/>
</dbReference>
<feature type="compositionally biased region" description="Basic and acidic residues" evidence="7">
    <location>
        <begin position="1286"/>
        <end position="1299"/>
    </location>
</feature>
<evidence type="ECO:0000259" key="10">
    <source>
        <dbReference type="Pfam" id="PF01094"/>
    </source>
</evidence>
<proteinExistence type="predicted"/>
<dbReference type="EMBL" id="JBJQND010000015">
    <property type="protein sequence ID" value="KAL3852698.1"/>
    <property type="molecule type" value="Genomic_DNA"/>
</dbReference>
<keyword evidence="2 8" id="KW-0812">Transmembrane</keyword>
<feature type="chain" id="PRO_5044755857" description="Receptor ligand binding region domain-containing protein" evidence="9">
    <location>
        <begin position="21"/>
        <end position="1404"/>
    </location>
</feature>
<dbReference type="InterPro" id="IPR050726">
    <property type="entry name" value="mGluR"/>
</dbReference>
<evidence type="ECO:0000256" key="9">
    <source>
        <dbReference type="SAM" id="SignalP"/>
    </source>
</evidence>
<dbReference type="Pfam" id="PF01094">
    <property type="entry name" value="ANF_receptor"/>
    <property type="match status" value="2"/>
</dbReference>
<keyword evidence="6" id="KW-0325">Glycoprotein</keyword>
<evidence type="ECO:0000256" key="1">
    <source>
        <dbReference type="ARBA" id="ARBA00004141"/>
    </source>
</evidence>
<evidence type="ECO:0000256" key="6">
    <source>
        <dbReference type="ARBA" id="ARBA00023180"/>
    </source>
</evidence>
<comment type="subcellular location">
    <subcellularLocation>
        <location evidence="1">Membrane</location>
        <topology evidence="1">Multi-pass membrane protein</topology>
    </subcellularLocation>
</comment>
<keyword evidence="12" id="KW-1185">Reference proteome</keyword>
<name>A0ABD3UVZ6_SINWO</name>
<feature type="domain" description="Receptor ligand binding region" evidence="10">
    <location>
        <begin position="85"/>
        <end position="263"/>
    </location>
</feature>
<evidence type="ECO:0000256" key="7">
    <source>
        <dbReference type="SAM" id="MobiDB-lite"/>
    </source>
</evidence>
<feature type="signal peptide" evidence="9">
    <location>
        <begin position="1"/>
        <end position="20"/>
    </location>
</feature>
<feature type="region of interest" description="Disordered" evidence="7">
    <location>
        <begin position="1276"/>
        <end position="1341"/>
    </location>
</feature>
<reference evidence="11 12" key="1">
    <citation type="submission" date="2024-11" db="EMBL/GenBank/DDBJ databases">
        <title>Chromosome-level genome assembly of the freshwater bivalve Anodonta woodiana.</title>
        <authorList>
            <person name="Chen X."/>
        </authorList>
    </citation>
    <scope>NUCLEOTIDE SEQUENCE [LARGE SCALE GENOMIC DNA]</scope>
    <source>
        <strain evidence="11">MN2024</strain>
        <tissue evidence="11">Gills</tissue>
    </source>
</reference>
<evidence type="ECO:0000313" key="11">
    <source>
        <dbReference type="EMBL" id="KAL3852698.1"/>
    </source>
</evidence>
<keyword evidence="4 8" id="KW-0472">Membrane</keyword>
<evidence type="ECO:0000313" key="12">
    <source>
        <dbReference type="Proteomes" id="UP001634394"/>
    </source>
</evidence>
<dbReference type="InterPro" id="IPR001828">
    <property type="entry name" value="ANF_lig-bd_rcpt"/>
</dbReference>
<feature type="compositionally biased region" description="Basic and acidic residues" evidence="7">
    <location>
        <begin position="1311"/>
        <end position="1324"/>
    </location>
</feature>
<accession>A0ABD3UVZ6</accession>
<dbReference type="InterPro" id="IPR028082">
    <property type="entry name" value="Peripla_BP_I"/>
</dbReference>
<feature type="compositionally biased region" description="Polar residues" evidence="7">
    <location>
        <begin position="1325"/>
        <end position="1341"/>
    </location>
</feature>
<evidence type="ECO:0000256" key="2">
    <source>
        <dbReference type="ARBA" id="ARBA00022692"/>
    </source>
</evidence>
<feature type="region of interest" description="Disordered" evidence="7">
    <location>
        <begin position="1227"/>
        <end position="1254"/>
    </location>
</feature>
<keyword evidence="3 8" id="KW-1133">Transmembrane helix</keyword>
<feature type="transmembrane region" description="Helical" evidence="8">
    <location>
        <begin position="1043"/>
        <end position="1069"/>
    </location>
</feature>
<gene>
    <name evidence="11" type="ORF">ACJMK2_016316</name>
</gene>
<dbReference type="Gene3D" id="3.40.50.2300">
    <property type="match status" value="3"/>
</dbReference>
<organism evidence="11 12">
    <name type="scientific">Sinanodonta woodiana</name>
    <name type="common">Chinese pond mussel</name>
    <name type="synonym">Anodonta woodiana</name>
    <dbReference type="NCBI Taxonomy" id="1069815"/>
    <lineage>
        <taxon>Eukaryota</taxon>
        <taxon>Metazoa</taxon>
        <taxon>Spiralia</taxon>
        <taxon>Lophotrochozoa</taxon>
        <taxon>Mollusca</taxon>
        <taxon>Bivalvia</taxon>
        <taxon>Autobranchia</taxon>
        <taxon>Heteroconchia</taxon>
        <taxon>Palaeoheterodonta</taxon>
        <taxon>Unionida</taxon>
        <taxon>Unionoidea</taxon>
        <taxon>Unionidae</taxon>
        <taxon>Unioninae</taxon>
        <taxon>Sinanodonta</taxon>
    </lineage>
</organism>
<evidence type="ECO:0000256" key="3">
    <source>
        <dbReference type="ARBA" id="ARBA00022989"/>
    </source>
</evidence>
<sequence>MPGSLFVLLLPLLSTYISNGNRASASAIDYCRSVRYSRPGDVTIAVYLGMHEKAADSCGKISESQFSLAVAVDWITSLLNTKGSNNESFVPGVKFGYDLFDNCNNEDLMTAMILDSRQYGGPAKAVDCLNDTLPHKTYPGAIVTSSIETAKVIRTMLPEGIPLIRPVSSAPDIDQLPNILKTSSRPDVYAQAFIQLLKYLRWNYISLIYTNDSHGRSYKDLIHDLAFKEMICITSEIPFDPFEMPSINIADNIVGQLAKDMPTARDDSLGVVYVGSLYALRFLLDRVCNKSRSNPLLVSNLHWIFVGDSGFDGSVYDFRKAVYSKRCVESVSRMPLFISLTDSLIDCGDFITHFNGLLSKPSNIGPLSSWIEEYKSSHCKMGPCTPDTTQLKSLADSMYSLATMVKNHECFWLGGCSSSFPVMVDPLRKTVVNYSTIDRSHLPLSLRTSRSFKYANDGYIEYLSAGDGIEVYATEGENFSYLLVGLFHEGEFTVISSGIKDSRSSICKSSCPYCLAMTETKFTYISGDYLLLGLFSIHLSGDNPYSCGQLRPDKNAIITVSAFIEAIKSMNRKHNLRFGGLAIDDCYSPFNISIFLSDFFSKRVLLKDPITGSIIESDKVVVIIGALSSRVSLIVADQATELGIPMISYAASISKLDDRRQYPFFMRTVPSETLQVDTLVKLLKIFGFTHVGALYYDSQYGNDGIFDFKTSAEIDGICVEEPLMVSKDDSDDEIENVLRKLYQTNSRVVVYFGISDITIRILNVLEKSFSNNNPLVFFASETWGTTKILIERRSANFVKGSIVLATYTRTYVDGGTFRQYLSTFNSTSTSENRWLPRFWEDVYNCDLKQSFQKSHSSVCASEVLHTLDGEKLNALYWEQRAIHVTQAVFSVGAVFANVAKSMCRNIMYCEDLRDQPEKLYNALLSVHLTADQNGEVFQPFNSDGNGNSGFDIYNIQSGAPSKLKYEKVGTMDINEGLTIDTKKVKFYNKLGQEYSLSNEDEVKCTKIPSCQDICFPISYPQSDTSTMSTTVHIVSTEKHDQTLMLTTVFFGVIVGVLVVVLLVLIALLLRKQPIYKMQYKERGSSTPPSLNNIIGDMYDEPISHDPSPKGSRGNLSIEESSIHYSEIRPFSQKVQTRDISHVLLSSRSNTESTTSSLLAISMPLSSQDRIISNSKSSSLGSIVSNHTNIRDFSLLKMSKSPANPVFTTDNSKGLSQHIYHTRNIKEGSREHLVEEDSIEECESDRTNRKGNSKACGTNCTQALTYLSARDLDMRVQDEEEDEFDENGEKENRNYAENSRRNSLASSPFGQEKSEHVSDISRHDTVTLTPPEQSDSFSTTLNNSQNESFDFTESVDYTAASQVVYTRKYNPALRKRENRRSLTSVPDIIPNVPCEISEERNSVYI</sequence>
<keyword evidence="5" id="KW-0675">Receptor</keyword>
<dbReference type="GO" id="GO:0016020">
    <property type="term" value="C:membrane"/>
    <property type="evidence" value="ECO:0007669"/>
    <property type="project" value="UniProtKB-SubCell"/>
</dbReference>
<evidence type="ECO:0000256" key="4">
    <source>
        <dbReference type="ARBA" id="ARBA00023136"/>
    </source>
</evidence>
<comment type="caution">
    <text evidence="11">The sequence shown here is derived from an EMBL/GenBank/DDBJ whole genome shotgun (WGS) entry which is preliminary data.</text>
</comment>